<dbReference type="InterPro" id="IPR011060">
    <property type="entry name" value="RibuloseP-bd_barrel"/>
</dbReference>
<evidence type="ECO:0000313" key="2">
    <source>
        <dbReference type="EMBL" id="SKA60045.1"/>
    </source>
</evidence>
<name>A0A1T4V509_9FIRM</name>
<dbReference type="GO" id="GO:0006508">
    <property type="term" value="P:proteolysis"/>
    <property type="evidence" value="ECO:0007669"/>
    <property type="project" value="UniProtKB-KW"/>
</dbReference>
<keyword evidence="2" id="KW-0378">Hydrolase</keyword>
<dbReference type="OrthoDB" id="9807498at2"/>
<dbReference type="Proteomes" id="UP000190814">
    <property type="component" value="Unassembled WGS sequence"/>
</dbReference>
<dbReference type="InterPro" id="IPR020988">
    <property type="entry name" value="Pept_U32_collagenase"/>
</dbReference>
<dbReference type="PANTHER" id="PTHR30217">
    <property type="entry name" value="PEPTIDASE U32 FAMILY"/>
    <property type="match status" value="1"/>
</dbReference>
<dbReference type="PANTHER" id="PTHR30217:SF10">
    <property type="entry name" value="23S RRNA 5-HYDROXYCYTIDINE C2501 SYNTHASE"/>
    <property type="match status" value="1"/>
</dbReference>
<evidence type="ECO:0000259" key="1">
    <source>
        <dbReference type="Pfam" id="PF12392"/>
    </source>
</evidence>
<protein>
    <submittedName>
        <fullName evidence="2">Putative protease</fullName>
    </submittedName>
</protein>
<accession>A0A1T4V509</accession>
<dbReference type="Pfam" id="PF12392">
    <property type="entry name" value="DUF3656"/>
    <property type="match status" value="1"/>
</dbReference>
<proteinExistence type="predicted"/>
<dbReference type="AlphaFoldDB" id="A0A1T4V509"/>
<sequence length="768" mass="89269">MNITRKVELLAPAGDLECIKAAINAGADAVYTGGNKFGARAFANNLNKDELIEAINYAHIHEAFIYLTVNTLLKDDEIKKDLYDYILPLYEAGLDAVIVQDMGVFKFIKDNFKNLDIHISTQSTINGKRTAKKYKELGASRVVTPRELSLEGIKDISENVDIEIESFIHGALCYCYSGMCLLSSVIGGRSGNRGRCAQPCRKDYVFEEHKSTLLSTKDMCTIKILPEIINSGVYSLKIEGRMKKPTYVAGVVSIYRKYIDYYLSNKDSIDSGKMKYEVKDDDYNNLLDLFNRNGFNESYYKIHCDKSMMSLTKPKFRAENKSLTDYLNKSFIENNKREDLIIDVVIKKDTPIKVKVTALRKYEEYIITEFESITPDLAINRELDANEVEKQLSKLGNTLYIAKEINVNLESGLFLSVGNLKQLKRECVDRITEIINQKYVTNRIVDYKFENELSKDINNFNKLKDLNNCKNKDKRLRVLVNDFNQLENIIELDIDFDIYVEDFIFEKPEKFYKFLKMAHSRNKKIYYACIRFLHFEKEKMFMDSINELINNDIDGFLIRSYEEYFIINNIIKNINKNLDLIFDNTIYTFNSYSFNCIDEFISENKELFNDENINKSYNNLCLTFPLELRYEQIKNLISNYNEELVVYGKMPVMVSANCVIRNTKGCSHKCEKGYIKDDLNNKFQIATNCRYCQNTIYNSVPTSLYGVFDKVLDINNKYLRLEFTDEGIEEIIDIITSYARLLYSGEKSDYIFFENNNFTRGHFLRGVK</sequence>
<evidence type="ECO:0000313" key="3">
    <source>
        <dbReference type="Proteomes" id="UP000190814"/>
    </source>
</evidence>
<dbReference type="EMBL" id="FUXZ01000002">
    <property type="protein sequence ID" value="SKA60045.1"/>
    <property type="molecule type" value="Genomic_DNA"/>
</dbReference>
<reference evidence="2 3" key="1">
    <citation type="submission" date="2017-02" db="EMBL/GenBank/DDBJ databases">
        <authorList>
            <person name="Peterson S.W."/>
        </authorList>
    </citation>
    <scope>NUCLEOTIDE SEQUENCE [LARGE SCALE GENOMIC DNA]</scope>
    <source>
        <strain evidence="2 3">ATCC 35992</strain>
    </source>
</reference>
<dbReference type="SUPFAM" id="SSF51366">
    <property type="entry name" value="Ribulose-phoshate binding barrel"/>
    <property type="match status" value="1"/>
</dbReference>
<organism evidence="2 3">
    <name type="scientific">Eubacterium uniforme</name>
    <dbReference type="NCBI Taxonomy" id="39495"/>
    <lineage>
        <taxon>Bacteria</taxon>
        <taxon>Bacillati</taxon>
        <taxon>Bacillota</taxon>
        <taxon>Clostridia</taxon>
        <taxon>Eubacteriales</taxon>
        <taxon>Eubacteriaceae</taxon>
        <taxon>Eubacterium</taxon>
    </lineage>
</organism>
<dbReference type="PROSITE" id="PS01276">
    <property type="entry name" value="PEPTIDASE_U32"/>
    <property type="match status" value="1"/>
</dbReference>
<dbReference type="Pfam" id="PF01136">
    <property type="entry name" value="Peptidase_U32"/>
    <property type="match status" value="1"/>
</dbReference>
<dbReference type="InterPro" id="IPR051454">
    <property type="entry name" value="RNA/ubiquinone_mod_enzymes"/>
</dbReference>
<dbReference type="STRING" id="39495.SAMN02745111_00163"/>
<dbReference type="InterPro" id="IPR001539">
    <property type="entry name" value="Peptidase_U32"/>
</dbReference>
<keyword evidence="2" id="KW-0645">Protease</keyword>
<feature type="domain" description="Peptidase U32 collagenase" evidence="1">
    <location>
        <begin position="316"/>
        <end position="433"/>
    </location>
</feature>
<dbReference type="RefSeq" id="WP_078765055.1">
    <property type="nucleotide sequence ID" value="NZ_FUXZ01000002.1"/>
</dbReference>
<gene>
    <name evidence="2" type="ORF">SAMN02745111_00163</name>
</gene>
<dbReference type="GO" id="GO:0008233">
    <property type="term" value="F:peptidase activity"/>
    <property type="evidence" value="ECO:0007669"/>
    <property type="project" value="UniProtKB-KW"/>
</dbReference>
<keyword evidence="3" id="KW-1185">Reference proteome</keyword>